<protein>
    <recommendedName>
        <fullName evidence="5">Pre-C2HC domain-containing protein</fullName>
    </recommendedName>
</protein>
<keyword evidence="4" id="KW-1185">Reference proteome</keyword>
<feature type="compositionally biased region" description="Low complexity" evidence="2">
    <location>
        <begin position="62"/>
        <end position="88"/>
    </location>
</feature>
<comment type="caution">
    <text evidence="3">The sequence shown here is derived from an EMBL/GenBank/DDBJ whole genome shotgun (WGS) entry which is preliminary data.</text>
</comment>
<gene>
    <name evidence="3" type="ORF">TKK_017114</name>
</gene>
<accession>A0ABD2W656</accession>
<dbReference type="Proteomes" id="UP001627154">
    <property type="component" value="Unassembled WGS sequence"/>
</dbReference>
<sequence>MASECERLSIFFPDYFDRFSEVSILLGHPVYFYLYELLCTRSSARQSPTPARHPRPSDRQHSSSAASAASAQQHQQHQHSSSRATAAQPLASIEISSAETYNESSKLISNDTDKETESETFSQYDDDRNSVISENSKKRRVDYYENPNECSNCSYYLNELEHKQEINQELREQNKELREHNSFLRTVASSNALNKKQNERSYANVLTNCPPKPSFVQLIVKPNTNFKGDTLQLIQKQVSVKTKAKVLNMKKTDNGNIFLKCSSEEDSQAILRVLNNENSADITAKICEKNNPIIKITNIVSIEDTMQMTKDIIERNQLTPGSLNIVHTFKQRNNKIAALTQVTGESYAKIMNSGYIFVGYQNCKVYDYFNLSTCKNCCGYNHSDRKCREVFKRPIACYKCAGNHEAKDCQSSTKACINCRSANKYLTMKRSEDHEATDYGKCETYKAKWDQYVNNTNYPWTPQPITFQSSNTLVQ</sequence>
<evidence type="ECO:0000313" key="3">
    <source>
        <dbReference type="EMBL" id="KAL3388047.1"/>
    </source>
</evidence>
<evidence type="ECO:0008006" key="5">
    <source>
        <dbReference type="Google" id="ProtNLM"/>
    </source>
</evidence>
<reference evidence="3 4" key="1">
    <citation type="journal article" date="2024" name="bioRxiv">
        <title>A reference genome for Trichogramma kaykai: A tiny desert-dwelling parasitoid wasp with competing sex-ratio distorters.</title>
        <authorList>
            <person name="Culotta J."/>
            <person name="Lindsey A.R."/>
        </authorList>
    </citation>
    <scope>NUCLEOTIDE SEQUENCE [LARGE SCALE GENOMIC DNA]</scope>
    <source>
        <strain evidence="3 4">KSX58</strain>
    </source>
</reference>
<proteinExistence type="predicted"/>
<feature type="coiled-coil region" evidence="1">
    <location>
        <begin position="156"/>
        <end position="187"/>
    </location>
</feature>
<evidence type="ECO:0000313" key="4">
    <source>
        <dbReference type="Proteomes" id="UP001627154"/>
    </source>
</evidence>
<feature type="region of interest" description="Disordered" evidence="2">
    <location>
        <begin position="45"/>
        <end position="88"/>
    </location>
</feature>
<organism evidence="3 4">
    <name type="scientific">Trichogramma kaykai</name>
    <dbReference type="NCBI Taxonomy" id="54128"/>
    <lineage>
        <taxon>Eukaryota</taxon>
        <taxon>Metazoa</taxon>
        <taxon>Ecdysozoa</taxon>
        <taxon>Arthropoda</taxon>
        <taxon>Hexapoda</taxon>
        <taxon>Insecta</taxon>
        <taxon>Pterygota</taxon>
        <taxon>Neoptera</taxon>
        <taxon>Endopterygota</taxon>
        <taxon>Hymenoptera</taxon>
        <taxon>Apocrita</taxon>
        <taxon>Proctotrupomorpha</taxon>
        <taxon>Chalcidoidea</taxon>
        <taxon>Trichogrammatidae</taxon>
        <taxon>Trichogramma</taxon>
    </lineage>
</organism>
<evidence type="ECO:0000256" key="2">
    <source>
        <dbReference type="SAM" id="MobiDB-lite"/>
    </source>
</evidence>
<name>A0ABD2W656_9HYME</name>
<feature type="region of interest" description="Disordered" evidence="2">
    <location>
        <begin position="101"/>
        <end position="133"/>
    </location>
</feature>
<dbReference type="EMBL" id="JBJJXI010000136">
    <property type="protein sequence ID" value="KAL3388047.1"/>
    <property type="molecule type" value="Genomic_DNA"/>
</dbReference>
<keyword evidence="1" id="KW-0175">Coiled coil</keyword>
<feature type="compositionally biased region" description="Polar residues" evidence="2">
    <location>
        <begin position="101"/>
        <end position="110"/>
    </location>
</feature>
<evidence type="ECO:0000256" key="1">
    <source>
        <dbReference type="SAM" id="Coils"/>
    </source>
</evidence>
<dbReference type="AlphaFoldDB" id="A0ABD2W656"/>